<dbReference type="FunFam" id="3.40.50.12160:FF:000004">
    <property type="entry name" value="Threonylcarbamoyladenosine tRNA methylthiotransferase MtaB"/>
    <property type="match status" value="1"/>
</dbReference>
<dbReference type="NCBIfam" id="TIGR00089">
    <property type="entry name" value="MiaB/RimO family radical SAM methylthiotransferase"/>
    <property type="match status" value="1"/>
</dbReference>
<evidence type="ECO:0000256" key="2">
    <source>
        <dbReference type="ARBA" id="ARBA00002399"/>
    </source>
</evidence>
<dbReference type="PROSITE" id="PS51449">
    <property type="entry name" value="MTTASE_N"/>
    <property type="match status" value="1"/>
</dbReference>
<comment type="caution">
    <text evidence="17">The sequence shown here is derived from an EMBL/GenBank/DDBJ whole genome shotgun (WGS) entry which is preliminary data.</text>
</comment>
<keyword evidence="8" id="KW-0819">tRNA processing</keyword>
<evidence type="ECO:0000313" key="17">
    <source>
        <dbReference type="EMBL" id="TWJ19249.1"/>
    </source>
</evidence>
<keyword evidence="9" id="KW-0479">Metal-binding</keyword>
<keyword evidence="6 17" id="KW-0808">Transferase</keyword>
<dbReference type="InterPro" id="IPR006638">
    <property type="entry name" value="Elp3/MiaA/NifB-like_rSAM"/>
</dbReference>
<dbReference type="CDD" id="cd01335">
    <property type="entry name" value="Radical_SAM"/>
    <property type="match status" value="1"/>
</dbReference>
<comment type="function">
    <text evidence="2">Catalyzes the methylthiolation of N6-threonylcarbamoyladenosine (t(6)A), leading to the formation of 2-methylthio-N6-threonylcarbamoyladenosine (ms(2)t(6)A) at position 37 in tRNAs that read codons beginning with adenine.</text>
</comment>
<dbReference type="EC" id="2.8.4.5" evidence="3"/>
<reference evidence="17 18" key="1">
    <citation type="submission" date="2019-07" db="EMBL/GenBank/DDBJ databases">
        <title>Genomic Encyclopedia of Archaeal and Bacterial Type Strains, Phase II (KMG-II): from individual species to whole genera.</title>
        <authorList>
            <person name="Goeker M."/>
        </authorList>
    </citation>
    <scope>NUCLEOTIDE SEQUENCE [LARGE SCALE GENOMIC DNA]</scope>
    <source>
        <strain evidence="17 18">ATCC BAA-1139</strain>
    </source>
</reference>
<dbReference type="OrthoDB" id="9805215at2"/>
<dbReference type="PROSITE" id="PS51918">
    <property type="entry name" value="RADICAL_SAM"/>
    <property type="match status" value="1"/>
</dbReference>
<comment type="cofactor">
    <cofactor evidence="1">
        <name>[4Fe-4S] cluster</name>
        <dbReference type="ChEBI" id="CHEBI:49883"/>
    </cofactor>
</comment>
<dbReference type="GO" id="GO:0035598">
    <property type="term" value="F:tRNA (N(6)-L-threonylcarbamoyladenosine(37)-C(2))-methylthiotransferase activity"/>
    <property type="evidence" value="ECO:0007669"/>
    <property type="project" value="UniProtKB-EC"/>
</dbReference>
<keyword evidence="11" id="KW-0411">Iron-sulfur</keyword>
<dbReference type="AlphaFoldDB" id="A0A562VMW4"/>
<dbReference type="Gene3D" id="3.40.50.12160">
    <property type="entry name" value="Methylthiotransferase, N-terminal domain"/>
    <property type="match status" value="1"/>
</dbReference>
<evidence type="ECO:0000256" key="12">
    <source>
        <dbReference type="ARBA" id="ARBA00031213"/>
    </source>
</evidence>
<dbReference type="InterPro" id="IPR007197">
    <property type="entry name" value="rSAM"/>
</dbReference>
<dbReference type="EMBL" id="VLLN01000010">
    <property type="protein sequence ID" value="TWJ19249.1"/>
    <property type="molecule type" value="Genomic_DNA"/>
</dbReference>
<evidence type="ECO:0000313" key="18">
    <source>
        <dbReference type="Proteomes" id="UP000319449"/>
    </source>
</evidence>
<keyword evidence="7" id="KW-0949">S-adenosyl-L-methionine</keyword>
<dbReference type="SMART" id="SM00729">
    <property type="entry name" value="Elp3"/>
    <property type="match status" value="1"/>
</dbReference>
<dbReference type="InterPro" id="IPR013848">
    <property type="entry name" value="Methylthiotransferase_N"/>
</dbReference>
<evidence type="ECO:0000259" key="15">
    <source>
        <dbReference type="PROSITE" id="PS51449"/>
    </source>
</evidence>
<evidence type="ECO:0000259" key="14">
    <source>
        <dbReference type="PROSITE" id="PS50926"/>
    </source>
</evidence>
<evidence type="ECO:0000256" key="11">
    <source>
        <dbReference type="ARBA" id="ARBA00023014"/>
    </source>
</evidence>
<dbReference type="SUPFAM" id="SSF102114">
    <property type="entry name" value="Radical SAM enzymes"/>
    <property type="match status" value="1"/>
</dbReference>
<comment type="catalytic activity">
    <reaction evidence="13">
        <text>N(6)-L-threonylcarbamoyladenosine(37) in tRNA + (sulfur carrier)-SH + AH2 + 2 S-adenosyl-L-methionine = 2-methylsulfanyl-N(6)-L-threonylcarbamoyladenosine(37) in tRNA + (sulfur carrier)-H + 5'-deoxyadenosine + L-methionine + A + S-adenosyl-L-homocysteine + 2 H(+)</text>
        <dbReference type="Rhea" id="RHEA:37075"/>
        <dbReference type="Rhea" id="RHEA-COMP:10163"/>
        <dbReference type="Rhea" id="RHEA-COMP:11092"/>
        <dbReference type="Rhea" id="RHEA-COMP:14737"/>
        <dbReference type="Rhea" id="RHEA-COMP:14739"/>
        <dbReference type="ChEBI" id="CHEBI:13193"/>
        <dbReference type="ChEBI" id="CHEBI:15378"/>
        <dbReference type="ChEBI" id="CHEBI:17319"/>
        <dbReference type="ChEBI" id="CHEBI:17499"/>
        <dbReference type="ChEBI" id="CHEBI:29917"/>
        <dbReference type="ChEBI" id="CHEBI:57844"/>
        <dbReference type="ChEBI" id="CHEBI:57856"/>
        <dbReference type="ChEBI" id="CHEBI:59789"/>
        <dbReference type="ChEBI" id="CHEBI:64428"/>
        <dbReference type="ChEBI" id="CHEBI:74418"/>
        <dbReference type="ChEBI" id="CHEBI:74420"/>
        <dbReference type="EC" id="2.8.4.5"/>
    </reaction>
</comment>
<gene>
    <name evidence="17" type="ORF">JN12_01940</name>
</gene>
<evidence type="ECO:0000256" key="4">
    <source>
        <dbReference type="ARBA" id="ARBA00022485"/>
    </source>
</evidence>
<keyword evidence="10" id="KW-0408">Iron</keyword>
<keyword evidence="18" id="KW-1185">Reference proteome</keyword>
<evidence type="ECO:0000256" key="9">
    <source>
        <dbReference type="ARBA" id="ARBA00022723"/>
    </source>
</evidence>
<proteinExistence type="predicted"/>
<feature type="domain" description="MTTase N-terminal" evidence="15">
    <location>
        <begin position="2"/>
        <end position="114"/>
    </location>
</feature>
<evidence type="ECO:0000256" key="3">
    <source>
        <dbReference type="ARBA" id="ARBA00013273"/>
    </source>
</evidence>
<dbReference type="GO" id="GO:0051539">
    <property type="term" value="F:4 iron, 4 sulfur cluster binding"/>
    <property type="evidence" value="ECO:0007669"/>
    <property type="project" value="UniProtKB-KW"/>
</dbReference>
<dbReference type="InterPro" id="IPR038135">
    <property type="entry name" value="Methylthiotransferase_N_sf"/>
</dbReference>
<evidence type="ECO:0000256" key="5">
    <source>
        <dbReference type="ARBA" id="ARBA00022490"/>
    </source>
</evidence>
<evidence type="ECO:0000256" key="13">
    <source>
        <dbReference type="ARBA" id="ARBA00051661"/>
    </source>
</evidence>
<evidence type="ECO:0000259" key="16">
    <source>
        <dbReference type="PROSITE" id="PS51918"/>
    </source>
</evidence>
<keyword evidence="4" id="KW-0004">4Fe-4S</keyword>
<dbReference type="SFLD" id="SFLDG01061">
    <property type="entry name" value="methylthiotransferase"/>
    <property type="match status" value="1"/>
</dbReference>
<organism evidence="17 18">
    <name type="scientific">Geobacter argillaceus</name>
    <dbReference type="NCBI Taxonomy" id="345631"/>
    <lineage>
        <taxon>Bacteria</taxon>
        <taxon>Pseudomonadati</taxon>
        <taxon>Thermodesulfobacteriota</taxon>
        <taxon>Desulfuromonadia</taxon>
        <taxon>Geobacterales</taxon>
        <taxon>Geobacteraceae</taxon>
        <taxon>Geobacter</taxon>
    </lineage>
</organism>
<feature type="domain" description="TRAM" evidence="14">
    <location>
        <begin position="370"/>
        <end position="430"/>
    </location>
</feature>
<name>A0A562VMW4_9BACT</name>
<evidence type="ECO:0000256" key="10">
    <source>
        <dbReference type="ARBA" id="ARBA00023004"/>
    </source>
</evidence>
<dbReference type="Pfam" id="PF00919">
    <property type="entry name" value="UPF0004"/>
    <property type="match status" value="1"/>
</dbReference>
<evidence type="ECO:0000256" key="1">
    <source>
        <dbReference type="ARBA" id="ARBA00001966"/>
    </source>
</evidence>
<dbReference type="PANTHER" id="PTHR11918">
    <property type="entry name" value="RADICAL SAM PROTEINS"/>
    <property type="match status" value="1"/>
</dbReference>
<protein>
    <recommendedName>
        <fullName evidence="3">tRNA (N(6)-L-threonylcarbamoyladenosine(37)-C(2))-methylthiotransferase</fullName>
        <ecNumber evidence="3">2.8.4.5</ecNumber>
    </recommendedName>
    <alternativeName>
        <fullName evidence="12">tRNA-t(6)A37 methylthiotransferase</fullName>
    </alternativeName>
</protein>
<dbReference type="InterPro" id="IPR006467">
    <property type="entry name" value="MiaB-like_bact"/>
</dbReference>
<dbReference type="InterPro" id="IPR005839">
    <property type="entry name" value="Methylthiotransferase"/>
</dbReference>
<dbReference type="PANTHER" id="PTHR11918:SF45">
    <property type="entry name" value="THREONYLCARBAMOYLADENOSINE TRNA METHYLTHIOTRANSFERASE"/>
    <property type="match status" value="1"/>
</dbReference>
<evidence type="ECO:0000256" key="6">
    <source>
        <dbReference type="ARBA" id="ARBA00022679"/>
    </source>
</evidence>
<dbReference type="InterPro" id="IPR020612">
    <property type="entry name" value="Methylthiotransferase_CS"/>
</dbReference>
<sequence>MKRVAISTLGCKTNQFESAAMAESLGREGYELVPFDAEADVYIVNTCTVTGRTDSESRRLIRRAVRRNGAARVVVTGCYAQVAADAVRSLPGVSLVVGNTEKKSIVELLRTLDDRQRVLVSDIMAEERAEPLCLETFAEHTRAFLQVQNGCNAFCSYCIVPYARGRSRSVAAVDVLAGIRRFAAEGFREVVLTGIHLGAYGLDLDPQRELLDLLTAVEEEESVPRLRLGSVEPNEVNDGMIAFLAMSRVVCPHLHIPLQSGSDTVLERMNRRYSRAFVRVLVTRLVAAVSDITIGMDVIAGFPGETDEEHAETVALLDELPIAYLHVFPYSSRTGTPAATMAGHLPPAVITRRAAELRALGAHKKTVHAARFIGRELSVLVQEAVRPGLVRGLSRNYLVITLAGDEELLNREIMVRITGLAGGELLGEKV</sequence>
<dbReference type="SFLD" id="SFLDS00029">
    <property type="entry name" value="Radical_SAM"/>
    <property type="match status" value="1"/>
</dbReference>
<accession>A0A562VMW4</accession>
<dbReference type="PROSITE" id="PS50926">
    <property type="entry name" value="TRAM"/>
    <property type="match status" value="1"/>
</dbReference>
<dbReference type="Gene3D" id="3.80.30.20">
    <property type="entry name" value="tm_1862 like domain"/>
    <property type="match status" value="1"/>
</dbReference>
<dbReference type="SFLD" id="SFLDG01082">
    <property type="entry name" value="B12-binding_domain_containing"/>
    <property type="match status" value="1"/>
</dbReference>
<dbReference type="Proteomes" id="UP000319449">
    <property type="component" value="Unassembled WGS sequence"/>
</dbReference>
<dbReference type="NCBIfam" id="TIGR01579">
    <property type="entry name" value="MiaB-like-C"/>
    <property type="match status" value="1"/>
</dbReference>
<dbReference type="Pfam" id="PF04055">
    <property type="entry name" value="Radical_SAM"/>
    <property type="match status" value="1"/>
</dbReference>
<dbReference type="InterPro" id="IPR058240">
    <property type="entry name" value="rSAM_sf"/>
</dbReference>
<dbReference type="InterPro" id="IPR002792">
    <property type="entry name" value="TRAM_dom"/>
</dbReference>
<dbReference type="GO" id="GO:0046872">
    <property type="term" value="F:metal ion binding"/>
    <property type="evidence" value="ECO:0007669"/>
    <property type="project" value="UniProtKB-KW"/>
</dbReference>
<dbReference type="PROSITE" id="PS01278">
    <property type="entry name" value="MTTASE_RADICAL"/>
    <property type="match status" value="1"/>
</dbReference>
<dbReference type="InterPro" id="IPR023404">
    <property type="entry name" value="rSAM_horseshoe"/>
</dbReference>
<evidence type="ECO:0000256" key="7">
    <source>
        <dbReference type="ARBA" id="ARBA00022691"/>
    </source>
</evidence>
<evidence type="ECO:0000256" key="8">
    <source>
        <dbReference type="ARBA" id="ARBA00022694"/>
    </source>
</evidence>
<dbReference type="RefSeq" id="WP_145021852.1">
    <property type="nucleotide sequence ID" value="NZ_VLLN01000010.1"/>
</dbReference>
<feature type="domain" description="Radical SAM core" evidence="16">
    <location>
        <begin position="137"/>
        <end position="368"/>
    </location>
</feature>
<keyword evidence="5" id="KW-0963">Cytoplasm</keyword>